<organism evidence="1 2">
    <name type="scientific">Lindgomyces ingoldianus</name>
    <dbReference type="NCBI Taxonomy" id="673940"/>
    <lineage>
        <taxon>Eukaryota</taxon>
        <taxon>Fungi</taxon>
        <taxon>Dikarya</taxon>
        <taxon>Ascomycota</taxon>
        <taxon>Pezizomycotina</taxon>
        <taxon>Dothideomycetes</taxon>
        <taxon>Pleosporomycetidae</taxon>
        <taxon>Pleosporales</taxon>
        <taxon>Lindgomycetaceae</taxon>
        <taxon>Lindgomyces</taxon>
    </lineage>
</organism>
<gene>
    <name evidence="1" type="ORF">BDR25DRAFT_354626</name>
</gene>
<comment type="caution">
    <text evidence="1">The sequence shown here is derived from an EMBL/GenBank/DDBJ whole genome shotgun (WGS) entry which is preliminary data.</text>
</comment>
<dbReference type="EMBL" id="MU003505">
    <property type="protein sequence ID" value="KAF2471386.1"/>
    <property type="molecule type" value="Genomic_DNA"/>
</dbReference>
<sequence length="437" mass="48901">MRSSIAFYPNSSDIVSGGVTRNSLEGLGTTHIQIEAIIVCVTIRFGITQASQQEIDWRVWDKVSVGSTCKCLNRGLGAGGILNANIVEILLQRGVKFSEEASSSSPLGTTIILSAHQWSLNSNFLLTFVRAHTNGDSHLKLSQDFSIQVSAKIPNWESIELSRARSPGVFHYWIYRKRAFRANHYENMISGINSHLLSFSLLLTNCIWLQTFRSNLHCCGQIDLTGVIHRYFPGVSFRRSGLGVYRLMLEMFDFGFYSRLRNGALIAALARRFKGGNGSLESVPFFDISSSDLGDSKAQAMTVSIQLFEYDSLTDLKTLIGSSVSSSLRMRSIGYHGNILESNTGDHKSISLIRERRFSSFGLSHRNLALGRTRDIAALSVETRSERFLKPPVFVGFAVYCSTFTVFVEYWSLTEGLQRSAAVVLLYRRIFKVLHRE</sequence>
<dbReference type="Proteomes" id="UP000799755">
    <property type="component" value="Unassembled WGS sequence"/>
</dbReference>
<evidence type="ECO:0000313" key="1">
    <source>
        <dbReference type="EMBL" id="KAF2471386.1"/>
    </source>
</evidence>
<keyword evidence="2" id="KW-1185">Reference proteome</keyword>
<accession>A0ACB6QWX6</accession>
<proteinExistence type="predicted"/>
<evidence type="ECO:0000313" key="2">
    <source>
        <dbReference type="Proteomes" id="UP000799755"/>
    </source>
</evidence>
<reference evidence="1" key="1">
    <citation type="journal article" date="2020" name="Stud. Mycol.">
        <title>101 Dothideomycetes genomes: a test case for predicting lifestyles and emergence of pathogens.</title>
        <authorList>
            <person name="Haridas S."/>
            <person name="Albert R."/>
            <person name="Binder M."/>
            <person name="Bloem J."/>
            <person name="Labutti K."/>
            <person name="Salamov A."/>
            <person name="Andreopoulos B."/>
            <person name="Baker S."/>
            <person name="Barry K."/>
            <person name="Bills G."/>
            <person name="Bluhm B."/>
            <person name="Cannon C."/>
            <person name="Castanera R."/>
            <person name="Culley D."/>
            <person name="Daum C."/>
            <person name="Ezra D."/>
            <person name="Gonzalez J."/>
            <person name="Henrissat B."/>
            <person name="Kuo A."/>
            <person name="Liang C."/>
            <person name="Lipzen A."/>
            <person name="Lutzoni F."/>
            <person name="Magnuson J."/>
            <person name="Mondo S."/>
            <person name="Nolan M."/>
            <person name="Ohm R."/>
            <person name="Pangilinan J."/>
            <person name="Park H.-J."/>
            <person name="Ramirez L."/>
            <person name="Alfaro M."/>
            <person name="Sun H."/>
            <person name="Tritt A."/>
            <person name="Yoshinaga Y."/>
            <person name="Zwiers L.-H."/>
            <person name="Turgeon B."/>
            <person name="Goodwin S."/>
            <person name="Spatafora J."/>
            <person name="Crous P."/>
            <person name="Grigoriev I."/>
        </authorList>
    </citation>
    <scope>NUCLEOTIDE SEQUENCE</scope>
    <source>
        <strain evidence="1">ATCC 200398</strain>
    </source>
</reference>
<protein>
    <submittedName>
        <fullName evidence="1">Uncharacterized protein</fullName>
    </submittedName>
</protein>
<name>A0ACB6QWX6_9PLEO</name>